<dbReference type="Pfam" id="PF01171">
    <property type="entry name" value="ATP_bind_3"/>
    <property type="match status" value="1"/>
</dbReference>
<dbReference type="InterPro" id="IPR011063">
    <property type="entry name" value="TilS/TtcA_N"/>
</dbReference>
<dbReference type="PANTHER" id="PTHR11807:SF12">
    <property type="entry name" value="CYTOPLASMIC TRNA 2-THIOLATION PROTEIN 1"/>
    <property type="match status" value="1"/>
</dbReference>
<dbReference type="Proteomes" id="UP001208689">
    <property type="component" value="Chromosome"/>
</dbReference>
<gene>
    <name evidence="3" type="ORF">NEF87_001826</name>
</gene>
<name>A0ABY6HSK7_9ARCH</name>
<accession>A0ABY6HSK7</accession>
<keyword evidence="1 3" id="KW-0808">Transferase</keyword>
<dbReference type="EMBL" id="CP104013">
    <property type="protein sequence ID" value="UYP45541.1"/>
    <property type="molecule type" value="Genomic_DNA"/>
</dbReference>
<dbReference type="EC" id="2.8.1.-" evidence="3"/>
<dbReference type="SUPFAM" id="SSF52402">
    <property type="entry name" value="Adenine nucleotide alpha hydrolases-like"/>
    <property type="match status" value="1"/>
</dbReference>
<reference evidence="3" key="1">
    <citation type="submission" date="2022-09" db="EMBL/GenBank/DDBJ databases">
        <title>Actin cytoskeleton and complex cell architecture in an #Asgard archaeon.</title>
        <authorList>
            <person name="Ponce Toledo R.I."/>
            <person name="Schleper C."/>
            <person name="Rodrigues Oliveira T."/>
            <person name="Wollweber F."/>
            <person name="Xu J."/>
            <person name="Rittmann S."/>
            <person name="Klingl A."/>
            <person name="Pilhofer M."/>
        </authorList>
    </citation>
    <scope>NUCLEOTIDE SEQUENCE</scope>
    <source>
        <strain evidence="3">B-35</strain>
    </source>
</reference>
<evidence type="ECO:0000256" key="1">
    <source>
        <dbReference type="ARBA" id="ARBA00022679"/>
    </source>
</evidence>
<organism evidence="3 4">
    <name type="scientific">Candidatus Lokiarchaeum ossiferum</name>
    <dbReference type="NCBI Taxonomy" id="2951803"/>
    <lineage>
        <taxon>Archaea</taxon>
        <taxon>Promethearchaeati</taxon>
        <taxon>Promethearchaeota</taxon>
        <taxon>Promethearchaeia</taxon>
        <taxon>Promethearchaeales</taxon>
        <taxon>Promethearchaeaceae</taxon>
        <taxon>Candidatus Lokiarchaeum</taxon>
    </lineage>
</organism>
<evidence type="ECO:0000259" key="2">
    <source>
        <dbReference type="Pfam" id="PF01171"/>
    </source>
</evidence>
<dbReference type="Gene3D" id="3.40.50.620">
    <property type="entry name" value="HUPs"/>
    <property type="match status" value="1"/>
</dbReference>
<dbReference type="PIRSF" id="PIRSF004976">
    <property type="entry name" value="ATPase_YdaO"/>
    <property type="match status" value="1"/>
</dbReference>
<dbReference type="GO" id="GO:0016740">
    <property type="term" value="F:transferase activity"/>
    <property type="evidence" value="ECO:0007669"/>
    <property type="project" value="UniProtKB-KW"/>
</dbReference>
<dbReference type="InterPro" id="IPR035107">
    <property type="entry name" value="tRNA_thiolation_TtcA_Ctu1"/>
</dbReference>
<keyword evidence="4" id="KW-1185">Reference proteome</keyword>
<evidence type="ECO:0000313" key="4">
    <source>
        <dbReference type="Proteomes" id="UP001208689"/>
    </source>
</evidence>
<sequence length="345" mass="39768">MYFYLGRSSLPKSCKFFSECKSPAVYQIPHSRLSLCRQHYLKNVEKRVKELIEKKHMFHPDRDEKLLVAASGGKDSQVLLSIIKKLYPVGLDVEALYIELGISQENYSQDSGIVARKFCEELNIPFHQLNVKDTYGFNIDDIHQLNAEVEDRKWKFDKDPMRGECSYCGTLKRYMINKFAFENGFTCVATGHNLTDETTQLMNNFFNMDLNFLAKSGPVADVHIPKLVPRVKPLFFISEEEIAMYAYFADIAHLGTECAYSTHVPNIQLKKALKEIEDYRRGNNLSLARRYHKIMQPVIEKAVHSDKSNDKLCSVCGFPTFGKKCKFCKTIAVLTDRFQQLKIEL</sequence>
<dbReference type="InterPro" id="IPR014729">
    <property type="entry name" value="Rossmann-like_a/b/a_fold"/>
</dbReference>
<dbReference type="PANTHER" id="PTHR11807">
    <property type="entry name" value="ATPASES OF THE PP SUPERFAMILY-RELATED"/>
    <property type="match status" value="1"/>
</dbReference>
<evidence type="ECO:0000313" key="3">
    <source>
        <dbReference type="EMBL" id="UYP45541.1"/>
    </source>
</evidence>
<protein>
    <submittedName>
        <fullName evidence="3">tRNA-5-methyluridine(54) 2-sulfurtransferase</fullName>
        <ecNumber evidence="3">2.8.1.-</ecNumber>
    </submittedName>
</protein>
<proteinExistence type="predicted"/>
<feature type="domain" description="tRNA(Ile)-lysidine/2-thiocytidine synthase N-terminal" evidence="2">
    <location>
        <begin position="65"/>
        <end position="251"/>
    </location>
</feature>